<dbReference type="SUPFAM" id="SSF52540">
    <property type="entry name" value="P-loop containing nucleoside triphosphate hydrolases"/>
    <property type="match status" value="1"/>
</dbReference>
<dbReference type="SUPFAM" id="SSF82051">
    <property type="entry name" value="Obg GTP-binding protein N-terminal domain"/>
    <property type="match status" value="1"/>
</dbReference>
<dbReference type="Gene3D" id="3.40.50.300">
    <property type="entry name" value="P-loop containing nucleotide triphosphate hydrolases"/>
    <property type="match status" value="1"/>
</dbReference>
<evidence type="ECO:0000259" key="4">
    <source>
        <dbReference type="PROSITE" id="PS51883"/>
    </source>
</evidence>
<evidence type="ECO:0000313" key="5">
    <source>
        <dbReference type="EMBL" id="EMG48564.1"/>
    </source>
</evidence>
<gene>
    <name evidence="5" type="ORF">G210_0855</name>
</gene>
<dbReference type="Pfam" id="PF01018">
    <property type="entry name" value="GTP1_OBG"/>
    <property type="match status" value="2"/>
</dbReference>
<dbReference type="PROSITE" id="PS51710">
    <property type="entry name" value="G_OBG"/>
    <property type="match status" value="1"/>
</dbReference>
<organism evidence="5 6">
    <name type="scientific">Candida maltosa (strain Xu316)</name>
    <name type="common">Yeast</name>
    <dbReference type="NCBI Taxonomy" id="1245528"/>
    <lineage>
        <taxon>Eukaryota</taxon>
        <taxon>Fungi</taxon>
        <taxon>Dikarya</taxon>
        <taxon>Ascomycota</taxon>
        <taxon>Saccharomycotina</taxon>
        <taxon>Pichiomycetes</taxon>
        <taxon>Debaryomycetaceae</taxon>
        <taxon>Candida/Lodderomyces clade</taxon>
        <taxon>Candida</taxon>
    </lineage>
</organism>
<evidence type="ECO:0000256" key="2">
    <source>
        <dbReference type="ARBA" id="ARBA00023134"/>
    </source>
</evidence>
<dbReference type="InterPro" id="IPR045086">
    <property type="entry name" value="OBG_GTPase"/>
</dbReference>
<sequence>MIRRLFTRQFSKISILRNDSLTLERQIIEPKDFKIHTSKPTNVKPLERTITAEKYDMKIAELDPVEEQIEPDLTSVAVSVADYFLGNTHHSHHVFYSNLINIKAKKAAKVENRKFIDLRLVRLTSGSGGDGCVSFFKDNFKVHGPADGGDGGRGGHVFINIVDQHAASLHAIKKRYVARAGSKGKGSQLDGKNGGDVIIDLPLGTVIRWIPEPHLFKKFMSGREGQSLDDIYMELKLDHLDNIQMFRDGFEAGSGWIFKEHDEEYFRDREFFSELNEKVKGFDEETIFEEQYNDRFPILGLDCNKVTEKPLLLLRGGKGGLGNMHFTTKDIKGPKFCKEGRPGITANFLLELKLIADLGLVGLPNAGKSSLLRAISKARPRVGHWEFTTLQPTVGTIFSSIDKDPFTVADIPGIIKGASENKGMGLDFLRHIERSGGLVYVVSLGTADPVADLKILLEEVGPERMKDKRVLIVATKADLSDDGKNYQKLREFIETNYQDWKIIPVCAPKGENVEKCIKLMGEIAKSEKKTDSL</sequence>
<dbReference type="AlphaFoldDB" id="M3K1H8"/>
<feature type="domain" description="OBG-type G" evidence="3">
    <location>
        <begin position="356"/>
        <end position="525"/>
    </location>
</feature>
<evidence type="ECO:0000313" key="6">
    <source>
        <dbReference type="Proteomes" id="UP000011777"/>
    </source>
</evidence>
<dbReference type="HOGENOM" id="CLU_011747_2_6_1"/>
<evidence type="ECO:0000259" key="3">
    <source>
        <dbReference type="PROSITE" id="PS51710"/>
    </source>
</evidence>
<dbReference type="OrthoDB" id="347018at2759"/>
<dbReference type="InterPro" id="IPR031167">
    <property type="entry name" value="G_OBG"/>
</dbReference>
<dbReference type="InterPro" id="IPR006169">
    <property type="entry name" value="GTP1_OBG_dom"/>
</dbReference>
<dbReference type="OMA" id="PRVGHWE"/>
<dbReference type="Gene3D" id="2.70.210.12">
    <property type="entry name" value="GTP1/OBG domain"/>
    <property type="match status" value="1"/>
</dbReference>
<keyword evidence="6" id="KW-1185">Reference proteome</keyword>
<dbReference type="PRINTS" id="PR00326">
    <property type="entry name" value="GTP1OBG"/>
</dbReference>
<comment type="caution">
    <text evidence="5">The sequence shown here is derived from an EMBL/GenBank/DDBJ whole genome shotgun (WGS) entry which is preliminary data.</text>
</comment>
<reference evidence="5 6" key="1">
    <citation type="submission" date="2013-02" db="EMBL/GenBank/DDBJ databases">
        <title>Genome sequence of Candida maltosa Xu316, a potential industrial strain for xylitol and ethanol production.</title>
        <authorList>
            <person name="Yu J."/>
            <person name="Wang Q."/>
            <person name="Geng X."/>
            <person name="Bao W."/>
            <person name="He P."/>
            <person name="Cai J."/>
        </authorList>
    </citation>
    <scope>NUCLEOTIDE SEQUENCE [LARGE SCALE GENOMIC DNA]</scope>
    <source>
        <strain evidence="6">Xu316</strain>
    </source>
</reference>
<keyword evidence="1" id="KW-0547">Nucleotide-binding</keyword>
<dbReference type="Proteomes" id="UP000011777">
    <property type="component" value="Unassembled WGS sequence"/>
</dbReference>
<protein>
    <submittedName>
        <fullName evidence="5">Mitochondrial GTPase, putative</fullName>
    </submittedName>
</protein>
<dbReference type="CDD" id="cd01898">
    <property type="entry name" value="Obg"/>
    <property type="match status" value="1"/>
</dbReference>
<keyword evidence="2" id="KW-0342">GTP-binding</keyword>
<dbReference type="GO" id="GO:0003924">
    <property type="term" value="F:GTPase activity"/>
    <property type="evidence" value="ECO:0007669"/>
    <property type="project" value="InterPro"/>
</dbReference>
<evidence type="ECO:0000256" key="1">
    <source>
        <dbReference type="ARBA" id="ARBA00022741"/>
    </source>
</evidence>
<dbReference type="PANTHER" id="PTHR11702:SF31">
    <property type="entry name" value="MITOCHONDRIAL RIBOSOME-ASSOCIATED GTPASE 2"/>
    <property type="match status" value="1"/>
</dbReference>
<accession>M3K1H8</accession>
<proteinExistence type="predicted"/>
<dbReference type="Pfam" id="PF01926">
    <property type="entry name" value="MMR_HSR1"/>
    <property type="match status" value="1"/>
</dbReference>
<dbReference type="PROSITE" id="PS50152">
    <property type="entry name" value="25A_SYNTH_3"/>
    <property type="match status" value="1"/>
</dbReference>
<dbReference type="GO" id="GO:0005525">
    <property type="term" value="F:GTP binding"/>
    <property type="evidence" value="ECO:0007669"/>
    <property type="project" value="UniProtKB-KW"/>
</dbReference>
<name>M3K1H8_CANMX</name>
<dbReference type="InterPro" id="IPR036726">
    <property type="entry name" value="GTP1_OBG_dom_sf"/>
</dbReference>
<dbReference type="InterPro" id="IPR006073">
    <property type="entry name" value="GTP-bd"/>
</dbReference>
<dbReference type="PROSITE" id="PS51883">
    <property type="entry name" value="OBG"/>
    <property type="match status" value="1"/>
</dbReference>
<dbReference type="PANTHER" id="PTHR11702">
    <property type="entry name" value="DEVELOPMENTALLY REGULATED GTP-BINDING PROTEIN-RELATED"/>
    <property type="match status" value="1"/>
</dbReference>
<feature type="domain" description="Obg" evidence="4">
    <location>
        <begin position="113"/>
        <end position="355"/>
    </location>
</feature>
<dbReference type="STRING" id="1245528.M3K1H8"/>
<dbReference type="EMBL" id="AOGT01001053">
    <property type="protein sequence ID" value="EMG48564.1"/>
    <property type="molecule type" value="Genomic_DNA"/>
</dbReference>
<dbReference type="GO" id="GO:0042254">
    <property type="term" value="P:ribosome biogenesis"/>
    <property type="evidence" value="ECO:0007669"/>
    <property type="project" value="UniProtKB-UniRule"/>
</dbReference>
<dbReference type="GO" id="GO:0005739">
    <property type="term" value="C:mitochondrion"/>
    <property type="evidence" value="ECO:0007669"/>
    <property type="project" value="TreeGrafter"/>
</dbReference>
<dbReference type="eggNOG" id="KOG1489">
    <property type="taxonomic scope" value="Eukaryota"/>
</dbReference>
<dbReference type="InterPro" id="IPR027417">
    <property type="entry name" value="P-loop_NTPase"/>
</dbReference>